<dbReference type="Gene3D" id="3.30.930.30">
    <property type="match status" value="1"/>
</dbReference>
<gene>
    <name evidence="5" type="primary">mobA_7</name>
    <name evidence="5" type="ORF">ERS852569_03193</name>
</gene>
<keyword evidence="5" id="KW-0808">Transferase</keyword>
<feature type="coiled-coil region" evidence="3">
    <location>
        <begin position="310"/>
        <end position="415"/>
    </location>
</feature>
<dbReference type="InterPro" id="IPR005053">
    <property type="entry name" value="MobA_MobL"/>
</dbReference>
<feature type="coiled-coil region" evidence="3">
    <location>
        <begin position="466"/>
        <end position="507"/>
    </location>
</feature>
<feature type="domain" description="MobA/MobL protein" evidence="4">
    <location>
        <begin position="17"/>
        <end position="305"/>
    </location>
</feature>
<name>A0A174VME5_9FIRM</name>
<evidence type="ECO:0000313" key="5">
    <source>
        <dbReference type="EMBL" id="CUQ33567.1"/>
    </source>
</evidence>
<sequence length="582" mass="67662">MAIFQCHIQVISRGEGRSVVSAAAYRSASRIENNYTGLTDDYTQKGWVEYSEIILPANAPGEWNDRAVLWNAVEEAEKSRDCRLAREIEVALPQELSLQENIRLVQEFVRDSFVSDGMIADINIHNPPVRDSSGIPVDADGNRVTDRKAMVFRNPHAHILLTLRPLDENGRWMPKTEKEYLCKKGNQTKAFTAEEFKAAKEEGWQKQYQYYKGKKKVWLTPSEAFEGNLIRASKYPRCTPGRQNEKARYWNSREAILAYRKSWEEHVNLALERAGRPERVDCRSYKDQGLDTIPGIHLGSYASRQTDSDRYRANEEIQELNRKNEDIQKCLDEVEKEIEKKKERLFDRLAEQLGKIRGDILSVRYDLESLLERQAAVETERKRLDERISRVRTIRENALERDRASKEKIARLKKEAADFPARKDSLGEAIQAEQEAVRFRRERLDKVLAEEGFASLSDYLQEAQILSQMELEAETLEQGITRCREQTEELERRYGELEGKLDAEDLKGFEPWREKWSKDYEKKAAERIRKRKGSFRMYLFERAVQNTGYSLRHGAYLAGRTAYVVKEMVQAAEETDGQGRKR</sequence>
<reference evidence="5 6" key="1">
    <citation type="submission" date="2015-09" db="EMBL/GenBank/DDBJ databases">
        <authorList>
            <consortium name="Pathogen Informatics"/>
        </authorList>
    </citation>
    <scope>NUCLEOTIDE SEQUENCE [LARGE SCALE GENOMIC DNA]</scope>
    <source>
        <strain evidence="5 6">2789STDY5834957</strain>
    </source>
</reference>
<protein>
    <submittedName>
        <fullName evidence="5">DNA strand transferase</fullName>
    </submittedName>
</protein>
<dbReference type="GO" id="GO:0016740">
    <property type="term" value="F:transferase activity"/>
    <property type="evidence" value="ECO:0007669"/>
    <property type="project" value="UniProtKB-KW"/>
</dbReference>
<evidence type="ECO:0000256" key="3">
    <source>
        <dbReference type="SAM" id="Coils"/>
    </source>
</evidence>
<dbReference type="AlphaFoldDB" id="A0A174VME5"/>
<keyword evidence="3" id="KW-0175">Coiled coil</keyword>
<evidence type="ECO:0000313" key="6">
    <source>
        <dbReference type="Proteomes" id="UP000095762"/>
    </source>
</evidence>
<dbReference type="Pfam" id="PF03389">
    <property type="entry name" value="MobA_MobL"/>
    <property type="match status" value="1"/>
</dbReference>
<evidence type="ECO:0000256" key="2">
    <source>
        <dbReference type="ARBA" id="ARBA00022971"/>
    </source>
</evidence>
<organism evidence="5 6">
    <name type="scientific">Blautia obeum</name>
    <dbReference type="NCBI Taxonomy" id="40520"/>
    <lineage>
        <taxon>Bacteria</taxon>
        <taxon>Bacillati</taxon>
        <taxon>Bacillota</taxon>
        <taxon>Clostridia</taxon>
        <taxon>Lachnospirales</taxon>
        <taxon>Lachnospiraceae</taxon>
        <taxon>Blautia</taxon>
    </lineage>
</organism>
<dbReference type="RefSeq" id="WP_055060361.1">
    <property type="nucleotide sequence ID" value="NZ_CZBP01000031.1"/>
</dbReference>
<evidence type="ECO:0000259" key="4">
    <source>
        <dbReference type="Pfam" id="PF03389"/>
    </source>
</evidence>
<evidence type="ECO:0000256" key="1">
    <source>
        <dbReference type="ARBA" id="ARBA00010873"/>
    </source>
</evidence>
<keyword evidence="2" id="KW-0184">Conjugation</keyword>
<dbReference type="NCBIfam" id="NF041496">
    <property type="entry name" value="MobQ"/>
    <property type="match status" value="1"/>
</dbReference>
<proteinExistence type="inferred from homology"/>
<accession>A0A174VME5</accession>
<comment type="similarity">
    <text evidence="1">Belongs to the MobA/MobL family.</text>
</comment>
<dbReference type="EMBL" id="CZBP01000031">
    <property type="protein sequence ID" value="CUQ33567.1"/>
    <property type="molecule type" value="Genomic_DNA"/>
</dbReference>
<dbReference type="Proteomes" id="UP000095762">
    <property type="component" value="Unassembled WGS sequence"/>
</dbReference>